<sequence length="88" mass="9885">MSSNATLRLESIQELANMGRTGQRVVIDQSMLDDDFDDLGVDSLALIELVDRIQEAHRVRVDDDEVSTLRTPRLLLAHVNGLLKSRAR</sequence>
<comment type="caution">
    <text evidence="4">The sequence shown here is derived from an EMBL/GenBank/DDBJ whole genome shotgun (WGS) entry which is preliminary data.</text>
</comment>
<keyword evidence="2" id="KW-0597">Phosphoprotein</keyword>
<evidence type="ECO:0000259" key="3">
    <source>
        <dbReference type="PROSITE" id="PS50075"/>
    </source>
</evidence>
<dbReference type="Proteomes" id="UP000587527">
    <property type="component" value="Unassembled WGS sequence"/>
</dbReference>
<feature type="domain" description="Carrier" evidence="3">
    <location>
        <begin position="2"/>
        <end position="83"/>
    </location>
</feature>
<reference evidence="4 5" key="1">
    <citation type="submission" date="2020-08" db="EMBL/GenBank/DDBJ databases">
        <title>Sequencing the genomes of 1000 actinobacteria strains.</title>
        <authorList>
            <person name="Klenk H.-P."/>
        </authorList>
    </citation>
    <scope>NUCLEOTIDE SEQUENCE [LARGE SCALE GENOMIC DNA]</scope>
    <source>
        <strain evidence="4 5">DSM 45362</strain>
    </source>
</reference>
<dbReference type="Pfam" id="PF00550">
    <property type="entry name" value="PP-binding"/>
    <property type="match status" value="1"/>
</dbReference>
<gene>
    <name evidence="4" type="ORF">F4553_000704</name>
</gene>
<evidence type="ECO:0000256" key="2">
    <source>
        <dbReference type="ARBA" id="ARBA00022553"/>
    </source>
</evidence>
<dbReference type="Gene3D" id="1.10.1200.10">
    <property type="entry name" value="ACP-like"/>
    <property type="match status" value="1"/>
</dbReference>
<accession>A0A841BI80</accession>
<organism evidence="4 5">
    <name type="scientific">Allocatelliglobosispora scoriae</name>
    <dbReference type="NCBI Taxonomy" id="643052"/>
    <lineage>
        <taxon>Bacteria</taxon>
        <taxon>Bacillati</taxon>
        <taxon>Actinomycetota</taxon>
        <taxon>Actinomycetes</taxon>
        <taxon>Micromonosporales</taxon>
        <taxon>Micromonosporaceae</taxon>
        <taxon>Allocatelliglobosispora</taxon>
    </lineage>
</organism>
<protein>
    <submittedName>
        <fullName evidence="4">Act minimal PKS acyl carrier protein</fullName>
    </submittedName>
</protein>
<proteinExistence type="predicted"/>
<evidence type="ECO:0000313" key="5">
    <source>
        <dbReference type="Proteomes" id="UP000587527"/>
    </source>
</evidence>
<dbReference type="InterPro" id="IPR036736">
    <property type="entry name" value="ACP-like_sf"/>
</dbReference>
<dbReference type="PROSITE" id="PS50075">
    <property type="entry name" value="CARRIER"/>
    <property type="match status" value="1"/>
</dbReference>
<dbReference type="EMBL" id="JACHMN010000001">
    <property type="protein sequence ID" value="MBB5867325.1"/>
    <property type="molecule type" value="Genomic_DNA"/>
</dbReference>
<dbReference type="InterPro" id="IPR009081">
    <property type="entry name" value="PP-bd_ACP"/>
</dbReference>
<dbReference type="InterPro" id="IPR006162">
    <property type="entry name" value="Ppantetheine_attach_site"/>
</dbReference>
<dbReference type="PROSITE" id="PS00012">
    <property type="entry name" value="PHOSPHOPANTETHEINE"/>
    <property type="match status" value="1"/>
</dbReference>
<keyword evidence="5" id="KW-1185">Reference proteome</keyword>
<dbReference type="RefSeq" id="WP_184831915.1">
    <property type="nucleotide sequence ID" value="NZ_JACHMN010000001.1"/>
</dbReference>
<evidence type="ECO:0000313" key="4">
    <source>
        <dbReference type="EMBL" id="MBB5867325.1"/>
    </source>
</evidence>
<dbReference type="SUPFAM" id="SSF47336">
    <property type="entry name" value="ACP-like"/>
    <property type="match status" value="1"/>
</dbReference>
<keyword evidence="1" id="KW-0596">Phosphopantetheine</keyword>
<dbReference type="AlphaFoldDB" id="A0A841BI80"/>
<evidence type="ECO:0000256" key="1">
    <source>
        <dbReference type="ARBA" id="ARBA00022450"/>
    </source>
</evidence>
<name>A0A841BI80_9ACTN</name>